<evidence type="ECO:0000256" key="6">
    <source>
        <dbReference type="RuleBase" id="RU000716"/>
    </source>
</evidence>
<keyword evidence="2 6" id="KW-0805">Transcription regulation</keyword>
<protein>
    <recommendedName>
        <fullName evidence="6">RNA polymerase sigma factor</fullName>
    </recommendedName>
</protein>
<dbReference type="Gene3D" id="1.10.10.10">
    <property type="entry name" value="Winged helix-like DNA-binding domain superfamily/Winged helix DNA-binding domain"/>
    <property type="match status" value="1"/>
</dbReference>
<keyword evidence="4 6" id="KW-0238">DNA-binding</keyword>
<dbReference type="Pfam" id="PF04545">
    <property type="entry name" value="Sigma70_r4"/>
    <property type="match status" value="1"/>
</dbReference>
<dbReference type="CDD" id="cd06171">
    <property type="entry name" value="Sigma70_r4"/>
    <property type="match status" value="1"/>
</dbReference>
<proteinExistence type="inferred from homology"/>
<dbReference type="InterPro" id="IPR007630">
    <property type="entry name" value="RNA_pol_sigma70_r4"/>
</dbReference>
<dbReference type="Gene3D" id="1.10.1740.10">
    <property type="match status" value="1"/>
</dbReference>
<reference evidence="9" key="1">
    <citation type="submission" date="2020-07" db="EMBL/GenBank/DDBJ databases">
        <title>Huge and variable diversity of episymbiotic CPR bacteria and DPANN archaea in groundwater ecosystems.</title>
        <authorList>
            <person name="He C.Y."/>
            <person name="Keren R."/>
            <person name="Whittaker M."/>
            <person name="Farag I.F."/>
            <person name="Doudna J."/>
            <person name="Cate J.H.D."/>
            <person name="Banfield J.F."/>
        </authorList>
    </citation>
    <scope>NUCLEOTIDE SEQUENCE</scope>
    <source>
        <strain evidence="9">NC_groundwater_1818_Pr3_B-0.1um_66_35</strain>
    </source>
</reference>
<feature type="domain" description="RNA polymerase sigma-70 region 2" evidence="7">
    <location>
        <begin position="37"/>
        <end position="105"/>
    </location>
</feature>
<evidence type="ECO:0000259" key="7">
    <source>
        <dbReference type="Pfam" id="PF04542"/>
    </source>
</evidence>
<dbReference type="NCBIfam" id="TIGR02937">
    <property type="entry name" value="sigma70-ECF"/>
    <property type="match status" value="1"/>
</dbReference>
<keyword evidence="5 6" id="KW-0804">Transcription</keyword>
<dbReference type="InterPro" id="IPR036388">
    <property type="entry name" value="WH-like_DNA-bd_sf"/>
</dbReference>
<dbReference type="Proteomes" id="UP000782519">
    <property type="component" value="Unassembled WGS sequence"/>
</dbReference>
<evidence type="ECO:0000313" key="10">
    <source>
        <dbReference type="Proteomes" id="UP000782519"/>
    </source>
</evidence>
<dbReference type="InterPro" id="IPR013324">
    <property type="entry name" value="RNA_pol_sigma_r3/r4-like"/>
</dbReference>
<evidence type="ECO:0000256" key="1">
    <source>
        <dbReference type="ARBA" id="ARBA00010641"/>
    </source>
</evidence>
<evidence type="ECO:0000259" key="8">
    <source>
        <dbReference type="Pfam" id="PF04545"/>
    </source>
</evidence>
<evidence type="ECO:0000256" key="4">
    <source>
        <dbReference type="ARBA" id="ARBA00023125"/>
    </source>
</evidence>
<dbReference type="PROSITE" id="PS01063">
    <property type="entry name" value="SIGMA70_ECF"/>
    <property type="match status" value="1"/>
</dbReference>
<dbReference type="GO" id="GO:0006352">
    <property type="term" value="P:DNA-templated transcription initiation"/>
    <property type="evidence" value="ECO:0007669"/>
    <property type="project" value="InterPro"/>
</dbReference>
<dbReference type="EMBL" id="JACRJB010000025">
    <property type="protein sequence ID" value="MBI5129635.1"/>
    <property type="molecule type" value="Genomic_DNA"/>
</dbReference>
<dbReference type="InterPro" id="IPR039425">
    <property type="entry name" value="RNA_pol_sigma-70-like"/>
</dbReference>
<dbReference type="GO" id="GO:0003677">
    <property type="term" value="F:DNA binding"/>
    <property type="evidence" value="ECO:0007669"/>
    <property type="project" value="UniProtKB-KW"/>
</dbReference>
<keyword evidence="3 6" id="KW-0731">Sigma factor</keyword>
<comment type="similarity">
    <text evidence="1 6">Belongs to the sigma-70 factor family. ECF subfamily.</text>
</comment>
<evidence type="ECO:0000256" key="3">
    <source>
        <dbReference type="ARBA" id="ARBA00023082"/>
    </source>
</evidence>
<dbReference type="InterPro" id="IPR000838">
    <property type="entry name" value="RNA_pol_sigma70_ECF_CS"/>
</dbReference>
<accession>A0A933W151</accession>
<dbReference type="Pfam" id="PF04542">
    <property type="entry name" value="Sigma70_r2"/>
    <property type="match status" value="1"/>
</dbReference>
<sequence length="198" mass="22293">MVAMDELRSDPSDCKDVLSGCIVRIAEAQDEAAFEMLFRHFAPRLKSYFTKRGSDPAMAEEITQEAMVSVWKNAAQFDPERASAATWIFTIARNLSVDRFRRMRRPSFDPNDPAFIPDDEEPPDRLLERAEAEQKVRDVMNTLSPNEKNVLMLSFYEDRSHGEIAQRLGLPVGTVKSRIRLAFGKLRAALGGDSGAGR</sequence>
<dbReference type="AlphaFoldDB" id="A0A933W151"/>
<organism evidence="9 10">
    <name type="scientific">Rhodopseudomonas palustris</name>
    <dbReference type="NCBI Taxonomy" id="1076"/>
    <lineage>
        <taxon>Bacteria</taxon>
        <taxon>Pseudomonadati</taxon>
        <taxon>Pseudomonadota</taxon>
        <taxon>Alphaproteobacteria</taxon>
        <taxon>Hyphomicrobiales</taxon>
        <taxon>Nitrobacteraceae</taxon>
        <taxon>Rhodopseudomonas</taxon>
    </lineage>
</organism>
<evidence type="ECO:0000256" key="5">
    <source>
        <dbReference type="ARBA" id="ARBA00023163"/>
    </source>
</evidence>
<feature type="domain" description="RNA polymerase sigma-70 region 4" evidence="8">
    <location>
        <begin position="140"/>
        <end position="188"/>
    </location>
</feature>
<dbReference type="SUPFAM" id="SSF88659">
    <property type="entry name" value="Sigma3 and sigma4 domains of RNA polymerase sigma factors"/>
    <property type="match status" value="1"/>
</dbReference>
<dbReference type="InterPro" id="IPR007627">
    <property type="entry name" value="RNA_pol_sigma70_r2"/>
</dbReference>
<dbReference type="SUPFAM" id="SSF88946">
    <property type="entry name" value="Sigma2 domain of RNA polymerase sigma factors"/>
    <property type="match status" value="1"/>
</dbReference>
<gene>
    <name evidence="9" type="ORF">HZA66_09350</name>
</gene>
<dbReference type="InterPro" id="IPR013325">
    <property type="entry name" value="RNA_pol_sigma_r2"/>
</dbReference>
<dbReference type="InterPro" id="IPR014284">
    <property type="entry name" value="RNA_pol_sigma-70_dom"/>
</dbReference>
<dbReference type="PANTHER" id="PTHR43133">
    <property type="entry name" value="RNA POLYMERASE ECF-TYPE SIGMA FACTO"/>
    <property type="match status" value="1"/>
</dbReference>
<evidence type="ECO:0000256" key="2">
    <source>
        <dbReference type="ARBA" id="ARBA00023015"/>
    </source>
</evidence>
<name>A0A933W151_RHOPL</name>
<evidence type="ECO:0000313" key="9">
    <source>
        <dbReference type="EMBL" id="MBI5129635.1"/>
    </source>
</evidence>
<dbReference type="GO" id="GO:0016987">
    <property type="term" value="F:sigma factor activity"/>
    <property type="evidence" value="ECO:0007669"/>
    <property type="project" value="UniProtKB-KW"/>
</dbReference>
<comment type="caution">
    <text evidence="9">The sequence shown here is derived from an EMBL/GenBank/DDBJ whole genome shotgun (WGS) entry which is preliminary data.</text>
</comment>
<dbReference type="PANTHER" id="PTHR43133:SF62">
    <property type="entry name" value="RNA POLYMERASE SIGMA FACTOR SIGZ"/>
    <property type="match status" value="1"/>
</dbReference>